<sequence length="84" mass="8649">MGWPGIVVLGAVVGLAGWRLHPLYRATRMRWFVALPIGVVAAGAAKMAGSVSGLFYDGGVLEWPLCTAVALSAVAVAAALASRR</sequence>
<keyword evidence="1" id="KW-0472">Membrane</keyword>
<proteinExistence type="predicted"/>
<dbReference type="RefSeq" id="WP_107153146.1">
    <property type="nucleotide sequence ID" value="NZ_PYUC01000013.1"/>
</dbReference>
<accession>A0A2T3XPC9</accession>
<dbReference type="AlphaFoldDB" id="A0A2T3XPC9"/>
<keyword evidence="1" id="KW-1133">Transmembrane helix</keyword>
<reference evidence="2 3" key="1">
    <citation type="submission" date="2018-03" db="EMBL/GenBank/DDBJ databases">
        <title>Whole genome analyses suggest that Burkholderia sensu lato contains two further novel genera in the rhizoxinica-symbiotica group Mycetohabitans gen. nov., and Trinickia gen. nov.: implications for the evolution of diazotrophy and nodulation in the Burkholderiaceae.</title>
        <authorList>
            <person name="Estrada De Los Santos P."/>
            <person name="Palmer M."/>
            <person name="Chavez-Ramirez B."/>
            <person name="Steenkamp E.T."/>
            <person name="Hirsch A.M."/>
            <person name="Manyaka P."/>
            <person name="Maluk M."/>
            <person name="Lafos M."/>
            <person name="Crook M."/>
            <person name="Gross E."/>
            <person name="Simon M.F."/>
            <person name="Bueno Dos Reis Junior F."/>
            <person name="Poole P.S."/>
            <person name="Venter S.N."/>
            <person name="James E.K."/>
        </authorList>
    </citation>
    <scope>NUCLEOTIDE SEQUENCE [LARGE SCALE GENOMIC DNA]</scope>
    <source>
        <strain evidence="2 3">JPY-366</strain>
    </source>
</reference>
<protein>
    <recommendedName>
        <fullName evidence="4">GlsB/YeaQ/YmgE family stress response membrane protein</fullName>
    </recommendedName>
</protein>
<keyword evidence="1" id="KW-0812">Transmembrane</keyword>
<evidence type="ECO:0000256" key="1">
    <source>
        <dbReference type="SAM" id="Phobius"/>
    </source>
</evidence>
<feature type="transmembrane region" description="Helical" evidence="1">
    <location>
        <begin position="31"/>
        <end position="55"/>
    </location>
</feature>
<dbReference type="Proteomes" id="UP000240638">
    <property type="component" value="Unassembled WGS sequence"/>
</dbReference>
<feature type="transmembrane region" description="Helical" evidence="1">
    <location>
        <begin position="61"/>
        <end position="81"/>
    </location>
</feature>
<gene>
    <name evidence="2" type="ORF">C9I57_24345</name>
</gene>
<name>A0A2T3XPC9_9BURK</name>
<evidence type="ECO:0008006" key="4">
    <source>
        <dbReference type="Google" id="ProtNLM"/>
    </source>
</evidence>
<evidence type="ECO:0000313" key="2">
    <source>
        <dbReference type="EMBL" id="PTB18302.1"/>
    </source>
</evidence>
<feature type="transmembrane region" description="Helical" evidence="1">
    <location>
        <begin position="6"/>
        <end position="24"/>
    </location>
</feature>
<organism evidence="2 3">
    <name type="scientific">Trinickia symbiotica</name>
    <dbReference type="NCBI Taxonomy" id="863227"/>
    <lineage>
        <taxon>Bacteria</taxon>
        <taxon>Pseudomonadati</taxon>
        <taxon>Pseudomonadota</taxon>
        <taxon>Betaproteobacteria</taxon>
        <taxon>Burkholderiales</taxon>
        <taxon>Burkholderiaceae</taxon>
        <taxon>Trinickia</taxon>
    </lineage>
</organism>
<comment type="caution">
    <text evidence="2">The sequence shown here is derived from an EMBL/GenBank/DDBJ whole genome shotgun (WGS) entry which is preliminary data.</text>
</comment>
<evidence type="ECO:0000313" key="3">
    <source>
        <dbReference type="Proteomes" id="UP000240638"/>
    </source>
</evidence>
<dbReference type="EMBL" id="PYUC01000013">
    <property type="protein sequence ID" value="PTB18302.1"/>
    <property type="molecule type" value="Genomic_DNA"/>
</dbReference>